<dbReference type="Pfam" id="PF19193">
    <property type="entry name" value="Tectonin"/>
    <property type="match status" value="1"/>
</dbReference>
<evidence type="ECO:0000313" key="1">
    <source>
        <dbReference type="EMBL" id="PSL57358.1"/>
    </source>
</evidence>
<accession>A0A2P8IFW1</accession>
<comment type="caution">
    <text evidence="1">The sequence shown here is derived from an EMBL/GenBank/DDBJ whole genome shotgun (WGS) entry which is preliminary data.</text>
</comment>
<dbReference type="Proteomes" id="UP000241118">
    <property type="component" value="Unassembled WGS sequence"/>
</dbReference>
<dbReference type="EMBL" id="PYAX01000002">
    <property type="protein sequence ID" value="PSL57358.1"/>
    <property type="molecule type" value="Genomic_DNA"/>
</dbReference>
<sequence length="57" mass="5981">MWGVNSSSQIYHYTNDDENPWVGILGTLSDIGAGADGTVWGVDSSSGVFRYAGDAPS</sequence>
<gene>
    <name evidence="1" type="ORF">B0I31_102336</name>
</gene>
<keyword evidence="2" id="KW-1185">Reference proteome</keyword>
<organism evidence="1 2">
    <name type="scientific">Saccharothrix carnea</name>
    <dbReference type="NCBI Taxonomy" id="1280637"/>
    <lineage>
        <taxon>Bacteria</taxon>
        <taxon>Bacillati</taxon>
        <taxon>Actinomycetota</taxon>
        <taxon>Actinomycetes</taxon>
        <taxon>Pseudonocardiales</taxon>
        <taxon>Pseudonocardiaceae</taxon>
        <taxon>Saccharothrix</taxon>
    </lineage>
</organism>
<dbReference type="InterPro" id="IPR006624">
    <property type="entry name" value="Beta-propeller_rpt_TECPR"/>
</dbReference>
<protein>
    <submittedName>
        <fullName evidence="1">Uncharacterized protein</fullName>
    </submittedName>
</protein>
<proteinExistence type="predicted"/>
<evidence type="ECO:0000313" key="2">
    <source>
        <dbReference type="Proteomes" id="UP000241118"/>
    </source>
</evidence>
<dbReference type="AlphaFoldDB" id="A0A2P8IFW1"/>
<name>A0A2P8IFW1_SACCR</name>
<reference evidence="1 2" key="1">
    <citation type="submission" date="2018-03" db="EMBL/GenBank/DDBJ databases">
        <title>Genomic Encyclopedia of Type Strains, Phase III (KMG-III): the genomes of soil and plant-associated and newly described type strains.</title>
        <authorList>
            <person name="Whitman W."/>
        </authorList>
    </citation>
    <scope>NUCLEOTIDE SEQUENCE [LARGE SCALE GENOMIC DNA]</scope>
    <source>
        <strain evidence="1 2">CGMCC 4.7097</strain>
    </source>
</reference>